<dbReference type="AlphaFoldDB" id="A0A841ISE9"/>
<dbReference type="InterPro" id="IPR029016">
    <property type="entry name" value="GAF-like_dom_sf"/>
</dbReference>
<feature type="domain" description="HTH iclR-type" evidence="4">
    <location>
        <begin position="9"/>
        <end position="71"/>
    </location>
</feature>
<organism evidence="6 7">
    <name type="scientific">Nocardiopsis algeriensis</name>
    <dbReference type="NCBI Taxonomy" id="1478215"/>
    <lineage>
        <taxon>Bacteria</taxon>
        <taxon>Bacillati</taxon>
        <taxon>Actinomycetota</taxon>
        <taxon>Actinomycetes</taxon>
        <taxon>Streptosporangiales</taxon>
        <taxon>Nocardiopsidaceae</taxon>
        <taxon>Nocardiopsis</taxon>
    </lineage>
</organism>
<evidence type="ECO:0000259" key="4">
    <source>
        <dbReference type="PROSITE" id="PS51077"/>
    </source>
</evidence>
<protein>
    <submittedName>
        <fullName evidence="6">DNA-binding IclR family transcriptional regulator</fullName>
    </submittedName>
</protein>
<dbReference type="GO" id="GO:0003700">
    <property type="term" value="F:DNA-binding transcription factor activity"/>
    <property type="evidence" value="ECO:0007669"/>
    <property type="project" value="TreeGrafter"/>
</dbReference>
<keyword evidence="2 6" id="KW-0238">DNA-binding</keyword>
<dbReference type="PROSITE" id="PS51077">
    <property type="entry name" value="HTH_ICLR"/>
    <property type="match status" value="1"/>
</dbReference>
<name>A0A841ISE9_9ACTN</name>
<dbReference type="PROSITE" id="PS51078">
    <property type="entry name" value="ICLR_ED"/>
    <property type="match status" value="1"/>
</dbReference>
<evidence type="ECO:0000256" key="2">
    <source>
        <dbReference type="ARBA" id="ARBA00023125"/>
    </source>
</evidence>
<dbReference type="Pfam" id="PF09339">
    <property type="entry name" value="HTH_IclR"/>
    <property type="match status" value="1"/>
</dbReference>
<dbReference type="Gene3D" id="1.10.10.10">
    <property type="entry name" value="Winged helix-like DNA-binding domain superfamily/Winged helix DNA-binding domain"/>
    <property type="match status" value="1"/>
</dbReference>
<dbReference type="PANTHER" id="PTHR30136">
    <property type="entry name" value="HELIX-TURN-HELIX TRANSCRIPTIONAL REGULATOR, ICLR FAMILY"/>
    <property type="match status" value="1"/>
</dbReference>
<dbReference type="Proteomes" id="UP000536604">
    <property type="component" value="Unassembled WGS sequence"/>
</dbReference>
<evidence type="ECO:0000259" key="5">
    <source>
        <dbReference type="PROSITE" id="PS51078"/>
    </source>
</evidence>
<dbReference type="SUPFAM" id="SSF46785">
    <property type="entry name" value="Winged helix' DNA-binding domain"/>
    <property type="match status" value="1"/>
</dbReference>
<dbReference type="EMBL" id="JACHJO010000004">
    <property type="protein sequence ID" value="MBB6119535.1"/>
    <property type="molecule type" value="Genomic_DNA"/>
</dbReference>
<dbReference type="GO" id="GO:0003677">
    <property type="term" value="F:DNA binding"/>
    <property type="evidence" value="ECO:0007669"/>
    <property type="project" value="UniProtKB-KW"/>
</dbReference>
<dbReference type="InterPro" id="IPR036388">
    <property type="entry name" value="WH-like_DNA-bd_sf"/>
</dbReference>
<dbReference type="Pfam" id="PF01614">
    <property type="entry name" value="IclR_C"/>
    <property type="match status" value="1"/>
</dbReference>
<evidence type="ECO:0000256" key="1">
    <source>
        <dbReference type="ARBA" id="ARBA00023015"/>
    </source>
</evidence>
<dbReference type="Gene3D" id="3.30.450.40">
    <property type="match status" value="1"/>
</dbReference>
<dbReference type="PANTHER" id="PTHR30136:SF24">
    <property type="entry name" value="HTH-TYPE TRANSCRIPTIONAL REPRESSOR ALLR"/>
    <property type="match status" value="1"/>
</dbReference>
<dbReference type="RefSeq" id="WP_184289591.1">
    <property type="nucleotide sequence ID" value="NZ_JACHJO010000004.1"/>
</dbReference>
<keyword evidence="3" id="KW-0804">Transcription</keyword>
<gene>
    <name evidence="6" type="ORF">FHS13_001484</name>
</gene>
<proteinExistence type="predicted"/>
<keyword evidence="1" id="KW-0805">Transcription regulation</keyword>
<sequence length="257" mass="27266">MAAERRSGAESSRKVLGLLLAFDERRHTLTASQLAEAIDAPLSSTYRYLSVLRDSGLLEEAEASGSYRLTSRVIGMARAARVALGGLERLARPVLERIAAESGETALLVRRVGTVAVCVDRAESPHPVRLQFDPGQPMPLHLGSAARVLLSGMPAGERDAYLARLGGEGAGAGGSEPRVPGAQEIAAVAQTGWTQSFEEVDEGIWGAAAAVREQGRLVASLGVAGPLFRLGEQERERVIGLVRRGAVEIGVELDRLR</sequence>
<dbReference type="InterPro" id="IPR005471">
    <property type="entry name" value="Tscrpt_reg_IclR_N"/>
</dbReference>
<evidence type="ECO:0000313" key="6">
    <source>
        <dbReference type="EMBL" id="MBB6119535.1"/>
    </source>
</evidence>
<dbReference type="GO" id="GO:0045892">
    <property type="term" value="P:negative regulation of DNA-templated transcription"/>
    <property type="evidence" value="ECO:0007669"/>
    <property type="project" value="TreeGrafter"/>
</dbReference>
<reference evidence="6 7" key="1">
    <citation type="submission" date="2020-08" db="EMBL/GenBank/DDBJ databases">
        <title>Genomic Encyclopedia of Type Strains, Phase III (KMG-III): the genomes of soil and plant-associated and newly described type strains.</title>
        <authorList>
            <person name="Whitman W."/>
        </authorList>
    </citation>
    <scope>NUCLEOTIDE SEQUENCE [LARGE SCALE GENOMIC DNA]</scope>
    <source>
        <strain evidence="6 7">CECT 8712</strain>
    </source>
</reference>
<evidence type="ECO:0000313" key="7">
    <source>
        <dbReference type="Proteomes" id="UP000536604"/>
    </source>
</evidence>
<dbReference type="InterPro" id="IPR050707">
    <property type="entry name" value="HTH_MetabolicPath_Reg"/>
</dbReference>
<feature type="domain" description="IclR-ED" evidence="5">
    <location>
        <begin position="72"/>
        <end position="255"/>
    </location>
</feature>
<accession>A0A841ISE9</accession>
<dbReference type="SUPFAM" id="SSF55781">
    <property type="entry name" value="GAF domain-like"/>
    <property type="match status" value="1"/>
</dbReference>
<dbReference type="SMART" id="SM00346">
    <property type="entry name" value="HTH_ICLR"/>
    <property type="match status" value="1"/>
</dbReference>
<keyword evidence="7" id="KW-1185">Reference proteome</keyword>
<evidence type="ECO:0000256" key="3">
    <source>
        <dbReference type="ARBA" id="ARBA00023163"/>
    </source>
</evidence>
<dbReference type="InterPro" id="IPR014757">
    <property type="entry name" value="Tscrpt_reg_IclR_C"/>
</dbReference>
<comment type="caution">
    <text evidence="6">The sequence shown here is derived from an EMBL/GenBank/DDBJ whole genome shotgun (WGS) entry which is preliminary data.</text>
</comment>
<dbReference type="InterPro" id="IPR036390">
    <property type="entry name" value="WH_DNA-bd_sf"/>
</dbReference>